<dbReference type="InterPro" id="IPR014031">
    <property type="entry name" value="Ketoacyl_synth_C"/>
</dbReference>
<evidence type="ECO:0000313" key="13">
    <source>
        <dbReference type="EnsemblPlants" id="ORUFI02G07470.2"/>
    </source>
</evidence>
<dbReference type="GO" id="GO:0006633">
    <property type="term" value="P:fatty acid biosynthetic process"/>
    <property type="evidence" value="ECO:0007669"/>
    <property type="project" value="UniProtKB-KW"/>
</dbReference>
<feature type="region of interest" description="Disordered" evidence="11">
    <location>
        <begin position="19"/>
        <end position="38"/>
    </location>
</feature>
<dbReference type="FunFam" id="3.40.47.10:FF:000187">
    <property type="match status" value="1"/>
</dbReference>
<reference evidence="13" key="2">
    <citation type="submission" date="2015-06" db="UniProtKB">
        <authorList>
            <consortium name="EnsemblPlants"/>
        </authorList>
    </citation>
    <scope>IDENTIFICATION</scope>
</reference>
<comment type="similarity">
    <text evidence="1 8 10">Belongs to the thiolase-like superfamily. Beta-ketoacyl-ACP synthases family.</text>
</comment>
<dbReference type="PROSITE" id="PS00606">
    <property type="entry name" value="KS3_1"/>
    <property type="match status" value="1"/>
</dbReference>
<protein>
    <recommendedName>
        <fullName evidence="8">3-oxoacyl-[acyl-carrier-protein] synthase</fullName>
    </recommendedName>
</protein>
<dbReference type="EnsemblPlants" id="ORUFI02G07470.2">
    <property type="protein sequence ID" value="ORUFI02G07470.2"/>
    <property type="gene ID" value="ORUFI02G07470"/>
</dbReference>
<dbReference type="AlphaFoldDB" id="A0A0E0NB73"/>
<keyword evidence="14" id="KW-1185">Reference proteome</keyword>
<keyword evidence="7" id="KW-0012">Acyltransferase</keyword>
<evidence type="ECO:0000256" key="11">
    <source>
        <dbReference type="SAM" id="MobiDB-lite"/>
    </source>
</evidence>
<sequence>MGCLRRALRLGLRRGLSSSSAAPAAAEQAELPPPRPSAGRRVVVTGLGAVTPLGRGVGPTWDRLVAGGCAVRALAAEDLRLPGGADAGRTLEQLPSRVAAPVPRGKGDAEFDEEAWTKGVSIGGGIGSISDILDASQMILENRLRRLSPYFIPKILINMASGHVSMRYGFQGPNHAAVTACATGAHSIGDATRMIQFGDADVMVAGGTESSIDALSIAGFSRLRALSTKYNSLPQAASRPFDCGRDGFVIGEGCGVMVLEALDHAKERGAKIYAEVRGYGMSGDAHHITQPQNDGRGATLAMKRALDQSGLQADQIDYLNAHATSTPLGDAVEANAIKSVFGDHATSGGLALSSTKGAIGHLLGAAGSVEAIFTVLAIHHGIAPPTLNLEKPDTLFEGAFMPLSSPKKMPIRAAISNSFGFGGTNTSLLFSCPP</sequence>
<keyword evidence="5" id="KW-0443">Lipid metabolism</keyword>
<feature type="active site" description="For beta-ketoacyl synthase activity" evidence="9">
    <location>
        <position position="181"/>
    </location>
</feature>
<dbReference type="PANTHER" id="PTHR11712:SF297">
    <property type="entry name" value="3-OXOACYL-[ACYL-CARRIER-PROTEIN] SYNTHASE, MITOCHONDRIAL"/>
    <property type="match status" value="1"/>
</dbReference>
<dbReference type="InterPro" id="IPR014030">
    <property type="entry name" value="Ketoacyl_synth_N"/>
</dbReference>
<dbReference type="InterPro" id="IPR016039">
    <property type="entry name" value="Thiolase-like"/>
</dbReference>
<dbReference type="Gene3D" id="3.40.47.10">
    <property type="match status" value="3"/>
</dbReference>
<dbReference type="GO" id="GO:0004315">
    <property type="term" value="F:3-oxoacyl-[acyl-carrier-protein] synthase activity"/>
    <property type="evidence" value="ECO:0007669"/>
    <property type="project" value="InterPro"/>
</dbReference>
<evidence type="ECO:0000256" key="6">
    <source>
        <dbReference type="ARBA" id="ARBA00023160"/>
    </source>
</evidence>
<keyword evidence="4" id="KW-0276">Fatty acid metabolism</keyword>
<evidence type="ECO:0000256" key="4">
    <source>
        <dbReference type="ARBA" id="ARBA00022832"/>
    </source>
</evidence>
<accession>A0A0E0NB73</accession>
<dbReference type="Gramene" id="ORUFI02G07470.2">
    <property type="protein sequence ID" value="ORUFI02G07470.2"/>
    <property type="gene ID" value="ORUFI02G07470"/>
</dbReference>
<dbReference type="InterPro" id="IPR020841">
    <property type="entry name" value="PKS_Beta-ketoAc_synthase_dom"/>
</dbReference>
<evidence type="ECO:0000256" key="9">
    <source>
        <dbReference type="PIRSR" id="PIRSR000447-1"/>
    </source>
</evidence>
<evidence type="ECO:0000256" key="7">
    <source>
        <dbReference type="ARBA" id="ARBA00023315"/>
    </source>
</evidence>
<dbReference type="SMART" id="SM00825">
    <property type="entry name" value="PKS_KS"/>
    <property type="match status" value="1"/>
</dbReference>
<evidence type="ECO:0000256" key="3">
    <source>
        <dbReference type="ARBA" id="ARBA00022679"/>
    </source>
</evidence>
<evidence type="ECO:0000256" key="10">
    <source>
        <dbReference type="RuleBase" id="RU003694"/>
    </source>
</evidence>
<proteinExistence type="inferred from homology"/>
<dbReference type="InterPro" id="IPR000794">
    <property type="entry name" value="Beta-ketoacyl_synthase"/>
</dbReference>
<dbReference type="Pfam" id="PF00109">
    <property type="entry name" value="ketoacyl-synt"/>
    <property type="match status" value="2"/>
</dbReference>
<dbReference type="NCBIfam" id="NF005589">
    <property type="entry name" value="PRK07314.1"/>
    <property type="match status" value="1"/>
</dbReference>
<evidence type="ECO:0000259" key="12">
    <source>
        <dbReference type="PROSITE" id="PS52004"/>
    </source>
</evidence>
<feature type="domain" description="Ketosynthase family 3 (KS3)" evidence="12">
    <location>
        <begin position="39"/>
        <end position="432"/>
    </location>
</feature>
<dbReference type="Pfam" id="PF02801">
    <property type="entry name" value="Ketoacyl-synt_C"/>
    <property type="match status" value="1"/>
</dbReference>
<dbReference type="PIRSF" id="PIRSF000447">
    <property type="entry name" value="KAS_II"/>
    <property type="match status" value="1"/>
</dbReference>
<feature type="compositionally biased region" description="Low complexity" evidence="11">
    <location>
        <begin position="19"/>
        <end position="30"/>
    </location>
</feature>
<dbReference type="SUPFAM" id="SSF53901">
    <property type="entry name" value="Thiolase-like"/>
    <property type="match status" value="2"/>
</dbReference>
<dbReference type="Proteomes" id="UP000008022">
    <property type="component" value="Unassembled WGS sequence"/>
</dbReference>
<reference evidence="14" key="1">
    <citation type="submission" date="2013-06" db="EMBL/GenBank/DDBJ databases">
        <authorList>
            <person name="Zhao Q."/>
        </authorList>
    </citation>
    <scope>NUCLEOTIDE SEQUENCE</scope>
    <source>
        <strain evidence="14">cv. W1943</strain>
    </source>
</reference>
<keyword evidence="6 8" id="KW-0275">Fatty acid biosynthesis</keyword>
<dbReference type="PANTHER" id="PTHR11712">
    <property type="entry name" value="POLYKETIDE SYNTHASE-RELATED"/>
    <property type="match status" value="1"/>
</dbReference>
<dbReference type="HOGENOM" id="CLU_000022_69_2_1"/>
<dbReference type="InterPro" id="IPR018201">
    <property type="entry name" value="Ketoacyl_synth_AS"/>
</dbReference>
<dbReference type="GO" id="GO:0005739">
    <property type="term" value="C:mitochondrion"/>
    <property type="evidence" value="ECO:0007669"/>
    <property type="project" value="TreeGrafter"/>
</dbReference>
<keyword evidence="3 8" id="KW-0808">Transferase</keyword>
<dbReference type="PROSITE" id="PS52004">
    <property type="entry name" value="KS3_2"/>
    <property type="match status" value="1"/>
</dbReference>
<evidence type="ECO:0000313" key="14">
    <source>
        <dbReference type="Proteomes" id="UP000008022"/>
    </source>
</evidence>
<evidence type="ECO:0000256" key="8">
    <source>
        <dbReference type="PIRNR" id="PIRNR000447"/>
    </source>
</evidence>
<keyword evidence="2 8" id="KW-0444">Lipid biosynthesis</keyword>
<evidence type="ECO:0000256" key="1">
    <source>
        <dbReference type="ARBA" id="ARBA00008467"/>
    </source>
</evidence>
<dbReference type="CDD" id="cd00834">
    <property type="entry name" value="KAS_I_II"/>
    <property type="match status" value="1"/>
</dbReference>
<evidence type="ECO:0000256" key="5">
    <source>
        <dbReference type="ARBA" id="ARBA00023098"/>
    </source>
</evidence>
<evidence type="ECO:0000256" key="2">
    <source>
        <dbReference type="ARBA" id="ARBA00022516"/>
    </source>
</evidence>
<name>A0A0E0NB73_ORYRU</name>
<organism evidence="13 14">
    <name type="scientific">Oryza rufipogon</name>
    <name type="common">Brownbeard rice</name>
    <name type="synonym">Asian wild rice</name>
    <dbReference type="NCBI Taxonomy" id="4529"/>
    <lineage>
        <taxon>Eukaryota</taxon>
        <taxon>Viridiplantae</taxon>
        <taxon>Streptophyta</taxon>
        <taxon>Embryophyta</taxon>
        <taxon>Tracheophyta</taxon>
        <taxon>Spermatophyta</taxon>
        <taxon>Magnoliopsida</taxon>
        <taxon>Liliopsida</taxon>
        <taxon>Poales</taxon>
        <taxon>Poaceae</taxon>
        <taxon>BOP clade</taxon>
        <taxon>Oryzoideae</taxon>
        <taxon>Oryzeae</taxon>
        <taxon>Oryzinae</taxon>
        <taxon>Oryza</taxon>
    </lineage>
</organism>
<dbReference type="InterPro" id="IPR017568">
    <property type="entry name" value="3-oxoacyl-ACP_synth-2"/>
</dbReference>